<evidence type="ECO:0000313" key="2">
    <source>
        <dbReference type="EMBL" id="SKA35634.1"/>
    </source>
</evidence>
<name>A0A1T4T549_9HYPH</name>
<protein>
    <submittedName>
        <fullName evidence="2">Uncharacterized protein</fullName>
    </submittedName>
</protein>
<feature type="chain" id="PRO_5010552231" evidence="1">
    <location>
        <begin position="24"/>
        <end position="53"/>
    </location>
</feature>
<dbReference type="STRING" id="1365950.SAMN05428963_11977"/>
<reference evidence="2 3" key="1">
    <citation type="submission" date="2017-02" db="EMBL/GenBank/DDBJ databases">
        <authorList>
            <person name="Peterson S.W."/>
        </authorList>
    </citation>
    <scope>NUCLEOTIDE SEQUENCE [LARGE SCALE GENOMIC DNA]</scope>
    <source>
        <strain evidence="2 3">USBA 369</strain>
    </source>
</reference>
<dbReference type="Proteomes" id="UP000190135">
    <property type="component" value="Unassembled WGS sequence"/>
</dbReference>
<sequence length="53" mass="5337">MKALTAVTLSLGLIGAASAPAFADCSASHTASIKKPVVTTDSSTRTTVDEKKS</sequence>
<feature type="signal peptide" evidence="1">
    <location>
        <begin position="1"/>
        <end position="23"/>
    </location>
</feature>
<keyword evidence="3" id="KW-1185">Reference proteome</keyword>
<dbReference type="EMBL" id="FUXL01000019">
    <property type="protein sequence ID" value="SKA35634.1"/>
    <property type="molecule type" value="Genomic_DNA"/>
</dbReference>
<evidence type="ECO:0000313" key="3">
    <source>
        <dbReference type="Proteomes" id="UP000190135"/>
    </source>
</evidence>
<dbReference type="RefSeq" id="WP_165690921.1">
    <property type="nucleotide sequence ID" value="NZ_FUXL01000019.1"/>
</dbReference>
<accession>A0A1T4T549</accession>
<organism evidence="2 3">
    <name type="scientific">Consotaella salsifontis</name>
    <dbReference type="NCBI Taxonomy" id="1365950"/>
    <lineage>
        <taxon>Bacteria</taxon>
        <taxon>Pseudomonadati</taxon>
        <taxon>Pseudomonadota</taxon>
        <taxon>Alphaproteobacteria</taxon>
        <taxon>Hyphomicrobiales</taxon>
        <taxon>Aurantimonadaceae</taxon>
        <taxon>Consotaella</taxon>
    </lineage>
</organism>
<proteinExistence type="predicted"/>
<gene>
    <name evidence="2" type="ORF">SAMN05428963_11977</name>
</gene>
<keyword evidence="1" id="KW-0732">Signal</keyword>
<dbReference type="AlphaFoldDB" id="A0A1T4T549"/>
<evidence type="ECO:0000256" key="1">
    <source>
        <dbReference type="SAM" id="SignalP"/>
    </source>
</evidence>